<dbReference type="PANTHER" id="PTHR10302:SF27">
    <property type="entry name" value="SINGLE-STRANDED DNA-BINDING PROTEIN"/>
    <property type="match status" value="1"/>
</dbReference>
<dbReference type="Gene3D" id="2.40.50.140">
    <property type="entry name" value="Nucleic acid-binding proteins"/>
    <property type="match status" value="1"/>
</dbReference>
<dbReference type="GO" id="GO:0003697">
    <property type="term" value="F:single-stranded DNA binding"/>
    <property type="evidence" value="ECO:0007669"/>
    <property type="project" value="UniProtKB-UniRule"/>
</dbReference>
<dbReference type="PANTHER" id="PTHR10302">
    <property type="entry name" value="SINGLE-STRANDED DNA-BINDING PROTEIN"/>
    <property type="match status" value="1"/>
</dbReference>
<dbReference type="Pfam" id="PF00436">
    <property type="entry name" value="SSB"/>
    <property type="match status" value="1"/>
</dbReference>
<evidence type="ECO:0000256" key="1">
    <source>
        <dbReference type="ARBA" id="ARBA00023125"/>
    </source>
</evidence>
<dbReference type="GO" id="GO:0009295">
    <property type="term" value="C:nucleoid"/>
    <property type="evidence" value="ECO:0007669"/>
    <property type="project" value="TreeGrafter"/>
</dbReference>
<dbReference type="HAMAP" id="MF_00984">
    <property type="entry name" value="SSB"/>
    <property type="match status" value="1"/>
</dbReference>
<reference evidence="6 7" key="1">
    <citation type="submission" date="2019-12" db="EMBL/GenBank/DDBJ databases">
        <authorList>
            <person name="Li M."/>
        </authorList>
    </citation>
    <scope>NUCLEOTIDE SEQUENCE [LARGE SCALE GENOMIC DNA]</scope>
    <source>
        <strain evidence="6 7">GBMRC 2024</strain>
    </source>
</reference>
<protein>
    <recommendedName>
        <fullName evidence="3 4">Single-stranded DNA-binding protein</fullName>
        <shortName evidence="3">SSB</shortName>
    </recommendedName>
</protein>
<keyword evidence="1 3" id="KW-0238">DNA-binding</keyword>
<evidence type="ECO:0000256" key="2">
    <source>
        <dbReference type="ARBA" id="ARBA00023172"/>
    </source>
</evidence>
<accession>A0A6L7G9T5</accession>
<feature type="compositionally biased region" description="Basic and acidic residues" evidence="5">
    <location>
        <begin position="157"/>
        <end position="166"/>
    </location>
</feature>
<name>A0A6L7G9T5_9RHOB</name>
<dbReference type="CDD" id="cd04496">
    <property type="entry name" value="SSB_OBF"/>
    <property type="match status" value="1"/>
</dbReference>
<dbReference type="EMBL" id="WUMU01000034">
    <property type="protein sequence ID" value="MXN20719.1"/>
    <property type="molecule type" value="Genomic_DNA"/>
</dbReference>
<dbReference type="Proteomes" id="UP000477911">
    <property type="component" value="Unassembled WGS sequence"/>
</dbReference>
<keyword evidence="2" id="KW-0233">DNA recombination</keyword>
<comment type="subunit">
    <text evidence="3">Homotetramer.</text>
</comment>
<dbReference type="NCBIfam" id="TIGR00621">
    <property type="entry name" value="ssb"/>
    <property type="match status" value="1"/>
</dbReference>
<organism evidence="6 7">
    <name type="scientific">Pseudooceanicola albus</name>
    <dbReference type="NCBI Taxonomy" id="2692189"/>
    <lineage>
        <taxon>Bacteria</taxon>
        <taxon>Pseudomonadati</taxon>
        <taxon>Pseudomonadota</taxon>
        <taxon>Alphaproteobacteria</taxon>
        <taxon>Rhodobacterales</taxon>
        <taxon>Paracoccaceae</taxon>
        <taxon>Pseudooceanicola</taxon>
    </lineage>
</organism>
<dbReference type="AlphaFoldDB" id="A0A6L7G9T5"/>
<feature type="compositionally biased region" description="Basic and acidic residues" evidence="5">
    <location>
        <begin position="141"/>
        <end position="150"/>
    </location>
</feature>
<comment type="caution">
    <text evidence="6">The sequence shown here is derived from an EMBL/GenBank/DDBJ whole genome shotgun (WGS) entry which is preliminary data.</text>
</comment>
<dbReference type="InterPro" id="IPR000424">
    <property type="entry name" value="Primosome_PriB/ssb"/>
</dbReference>
<evidence type="ECO:0000256" key="4">
    <source>
        <dbReference type="RuleBase" id="RU000524"/>
    </source>
</evidence>
<dbReference type="SUPFAM" id="SSF50249">
    <property type="entry name" value="Nucleic acid-binding proteins"/>
    <property type="match status" value="1"/>
</dbReference>
<proteinExistence type="inferred from homology"/>
<evidence type="ECO:0000313" key="6">
    <source>
        <dbReference type="EMBL" id="MXN20719.1"/>
    </source>
</evidence>
<evidence type="ECO:0000256" key="3">
    <source>
        <dbReference type="HAMAP-Rule" id="MF_00984"/>
    </source>
</evidence>
<comment type="caution">
    <text evidence="3">Lacks conserved residue(s) required for the propagation of feature annotation.</text>
</comment>
<sequence>MAGSLNRVILIGNLGHDPEVRTFQNGSKVVNLRIATSENWTDRTTQERRERTEWHNVSLYADRDIDAAQRFLRKGSKVAIEGALETRKWQDQNGQDRYATEITVRTYRGALTLLDAAPGQHQGQPASRGQERQGSSSSGPRQERDRRDDGYSSQGERGQEQPRRDTGASQGRYGSYQRDNSSSHHRTPY</sequence>
<feature type="region of interest" description="Disordered" evidence="5">
    <location>
        <begin position="118"/>
        <end position="189"/>
    </location>
</feature>
<dbReference type="PROSITE" id="PS50935">
    <property type="entry name" value="SSB"/>
    <property type="match status" value="1"/>
</dbReference>
<evidence type="ECO:0000313" key="7">
    <source>
        <dbReference type="Proteomes" id="UP000477911"/>
    </source>
</evidence>
<keyword evidence="7" id="KW-1185">Reference proteome</keyword>
<dbReference type="InterPro" id="IPR012340">
    <property type="entry name" value="NA-bd_OB-fold"/>
</dbReference>
<dbReference type="GO" id="GO:0006260">
    <property type="term" value="P:DNA replication"/>
    <property type="evidence" value="ECO:0007669"/>
    <property type="project" value="InterPro"/>
</dbReference>
<gene>
    <name evidence="6" type="primary">ssb</name>
    <name evidence="6" type="ORF">GR170_23060</name>
</gene>
<dbReference type="GO" id="GO:0006310">
    <property type="term" value="P:DNA recombination"/>
    <property type="evidence" value="ECO:0007669"/>
    <property type="project" value="UniProtKB-KW"/>
</dbReference>
<evidence type="ECO:0000256" key="5">
    <source>
        <dbReference type="SAM" id="MobiDB-lite"/>
    </source>
</evidence>
<dbReference type="InterPro" id="IPR011344">
    <property type="entry name" value="ssDNA-bd"/>
</dbReference>
<dbReference type="RefSeq" id="WP_160896842.1">
    <property type="nucleotide sequence ID" value="NZ_WUMU01000034.1"/>
</dbReference>